<dbReference type="GO" id="GO:0017053">
    <property type="term" value="C:transcription repressor complex"/>
    <property type="evidence" value="ECO:0007669"/>
    <property type="project" value="InterPro"/>
</dbReference>
<gene>
    <name evidence="2" type="ORF">TPSB3V08_LOCUS732</name>
</gene>
<sequence>MLIKKETIPTPPSTIKLKLKKRRRRRDFVVDRTFHPHTFVMKLFDRSVDLAQFKENSSLYPICRAWMTNQPHNTNLIPKERSPTPEPTIDIVSGEDEGTGSESDSELVKEMYRMPAPKPLPMDDTRYKMRVPSPSPREPEQEVKNETDSKGIPSKESLLTDHLKHWTAVRKKWHATAHKNENRYEASRRILKAIYKSGVQGLDEIGSKAEIVGPYNEDGKGENIRENDGDEVCMRKTAWETNKEMGVADKVCKNYILLILDYEQVLVLDVALVDEDTYLDLQIVLNSCCVKS</sequence>
<dbReference type="InterPro" id="IPR028226">
    <property type="entry name" value="LIN37"/>
</dbReference>
<accession>A0A7R9CHH9</accession>
<dbReference type="AlphaFoldDB" id="A0A7R9CHH9"/>
<dbReference type="EMBL" id="OD000240">
    <property type="protein sequence ID" value="CAD7396584.1"/>
    <property type="molecule type" value="Genomic_DNA"/>
</dbReference>
<dbReference type="PANTHER" id="PTHR31336">
    <property type="entry name" value="LIN37 HOMOLOG"/>
    <property type="match status" value="1"/>
</dbReference>
<protein>
    <submittedName>
        <fullName evidence="2">Uncharacterized protein</fullName>
    </submittedName>
</protein>
<feature type="compositionally biased region" description="Basic and acidic residues" evidence="1">
    <location>
        <begin position="137"/>
        <end position="149"/>
    </location>
</feature>
<feature type="region of interest" description="Disordered" evidence="1">
    <location>
        <begin position="74"/>
        <end position="154"/>
    </location>
</feature>
<evidence type="ECO:0000256" key="1">
    <source>
        <dbReference type="SAM" id="MobiDB-lite"/>
    </source>
</evidence>
<feature type="compositionally biased region" description="Acidic residues" evidence="1">
    <location>
        <begin position="93"/>
        <end position="105"/>
    </location>
</feature>
<name>A0A7R9CHH9_TIMPO</name>
<organism evidence="2">
    <name type="scientific">Timema poppense</name>
    <name type="common">Walking stick</name>
    <dbReference type="NCBI Taxonomy" id="170557"/>
    <lineage>
        <taxon>Eukaryota</taxon>
        <taxon>Metazoa</taxon>
        <taxon>Ecdysozoa</taxon>
        <taxon>Arthropoda</taxon>
        <taxon>Hexapoda</taxon>
        <taxon>Insecta</taxon>
        <taxon>Pterygota</taxon>
        <taxon>Neoptera</taxon>
        <taxon>Polyneoptera</taxon>
        <taxon>Phasmatodea</taxon>
        <taxon>Timematodea</taxon>
        <taxon>Timematoidea</taxon>
        <taxon>Timematidae</taxon>
        <taxon>Timema</taxon>
    </lineage>
</organism>
<dbReference type="Pfam" id="PF15306">
    <property type="entry name" value="LIN37"/>
    <property type="match status" value="1"/>
</dbReference>
<proteinExistence type="predicted"/>
<reference evidence="2" key="1">
    <citation type="submission" date="2020-11" db="EMBL/GenBank/DDBJ databases">
        <authorList>
            <person name="Tran Van P."/>
        </authorList>
    </citation>
    <scope>NUCLEOTIDE SEQUENCE</scope>
</reference>
<dbReference type="GO" id="GO:0000122">
    <property type="term" value="P:negative regulation of transcription by RNA polymerase II"/>
    <property type="evidence" value="ECO:0007669"/>
    <property type="project" value="TreeGrafter"/>
</dbReference>
<dbReference type="PANTHER" id="PTHR31336:SF3">
    <property type="entry name" value="PROTEIN LIN-37 HOMOLOG"/>
    <property type="match status" value="1"/>
</dbReference>
<evidence type="ECO:0000313" key="2">
    <source>
        <dbReference type="EMBL" id="CAD7396584.1"/>
    </source>
</evidence>
<dbReference type="GO" id="GO:0031523">
    <property type="term" value="C:Myb complex"/>
    <property type="evidence" value="ECO:0007669"/>
    <property type="project" value="TreeGrafter"/>
</dbReference>